<organism evidence="3">
    <name type="scientific">Ixodes ricinus</name>
    <name type="common">Common tick</name>
    <name type="synonym">Acarus ricinus</name>
    <dbReference type="NCBI Taxonomy" id="34613"/>
    <lineage>
        <taxon>Eukaryota</taxon>
        <taxon>Metazoa</taxon>
        <taxon>Ecdysozoa</taxon>
        <taxon>Arthropoda</taxon>
        <taxon>Chelicerata</taxon>
        <taxon>Arachnida</taxon>
        <taxon>Acari</taxon>
        <taxon>Parasitiformes</taxon>
        <taxon>Ixodida</taxon>
        <taxon>Ixodoidea</taxon>
        <taxon>Ixodidae</taxon>
        <taxon>Ixodinae</taxon>
        <taxon>Ixodes</taxon>
    </lineage>
</organism>
<reference evidence="3" key="1">
    <citation type="submission" date="2012-12" db="EMBL/GenBank/DDBJ databases">
        <title>Identification and characterization of a phenylalanine ammonia-lyase gene family in Isatis indigotica Fort.</title>
        <authorList>
            <person name="Liu Q."/>
            <person name="Chen J."/>
            <person name="Zhou X."/>
            <person name="Di P."/>
            <person name="Xiao Y."/>
            <person name="Xuan H."/>
            <person name="Zhang L."/>
            <person name="Chen W."/>
        </authorList>
    </citation>
    <scope>NUCLEOTIDE SEQUENCE</scope>
    <source>
        <tissue evidence="3">Salivary gland</tissue>
    </source>
</reference>
<dbReference type="AlphaFoldDB" id="A0A0K8RA27"/>
<feature type="chain" id="PRO_5005516807" evidence="1">
    <location>
        <begin position="24"/>
        <end position="194"/>
    </location>
</feature>
<dbReference type="Gene3D" id="3.40.33.10">
    <property type="entry name" value="CAP"/>
    <property type="match status" value="1"/>
</dbReference>
<proteinExistence type="evidence at transcript level"/>
<dbReference type="PANTHER" id="PTHR10334">
    <property type="entry name" value="CYSTEINE-RICH SECRETORY PROTEIN-RELATED"/>
    <property type="match status" value="1"/>
</dbReference>
<dbReference type="InterPro" id="IPR001283">
    <property type="entry name" value="CRISP-related"/>
</dbReference>
<evidence type="ECO:0000259" key="2">
    <source>
        <dbReference type="SMART" id="SM00198"/>
    </source>
</evidence>
<dbReference type="EMBL" id="GADI01006489">
    <property type="protein sequence ID" value="JAA67319.1"/>
    <property type="molecule type" value="mRNA"/>
</dbReference>
<dbReference type="CDD" id="cd05382">
    <property type="entry name" value="CAP_GAPR1-like"/>
    <property type="match status" value="1"/>
</dbReference>
<sequence>MSTSLYTFIFSAIMLLIISEGAAKKQREERHLQSTPAKKNENHHFHQLCRKEHNKDRIIHHAPALKTNSTLYIRARRWASYLSKRDDTSDVPHEMISGVGENIYWMTHAKRPYSQYAEMAVQYWYDENKKYDYAAGRYSPDTAHFTQMVWISTTQVGCGYNVSSSTTIFVVCKYYPQGNIPGEYQSNVLPPGKY</sequence>
<dbReference type="InterPro" id="IPR002413">
    <property type="entry name" value="V5_allergen-like"/>
</dbReference>
<dbReference type="InterPro" id="IPR034113">
    <property type="entry name" value="SCP_GAPR1-like"/>
</dbReference>
<keyword evidence="1" id="KW-0732">Signal</keyword>
<dbReference type="SMART" id="SM00198">
    <property type="entry name" value="SCP"/>
    <property type="match status" value="1"/>
</dbReference>
<evidence type="ECO:0000256" key="1">
    <source>
        <dbReference type="SAM" id="SignalP"/>
    </source>
</evidence>
<dbReference type="InterPro" id="IPR035940">
    <property type="entry name" value="CAP_sf"/>
</dbReference>
<feature type="domain" description="SCP" evidence="2">
    <location>
        <begin position="44"/>
        <end position="182"/>
    </location>
</feature>
<name>A0A0K8RA27_IXORI</name>
<dbReference type="SUPFAM" id="SSF55797">
    <property type="entry name" value="PR-1-like"/>
    <property type="match status" value="1"/>
</dbReference>
<dbReference type="PRINTS" id="PR00838">
    <property type="entry name" value="V5ALLERGEN"/>
</dbReference>
<evidence type="ECO:0000313" key="3">
    <source>
        <dbReference type="EMBL" id="JAA67319.1"/>
    </source>
</evidence>
<dbReference type="Pfam" id="PF00188">
    <property type="entry name" value="CAP"/>
    <property type="match status" value="1"/>
</dbReference>
<dbReference type="FunFam" id="3.40.33.10:FF:000010">
    <property type="entry name" value="Predicted protein"/>
    <property type="match status" value="1"/>
</dbReference>
<protein>
    <submittedName>
        <fullName evidence="3">Putative antigen 5 protein</fullName>
    </submittedName>
</protein>
<feature type="signal peptide" evidence="1">
    <location>
        <begin position="1"/>
        <end position="23"/>
    </location>
</feature>
<dbReference type="PRINTS" id="PR00837">
    <property type="entry name" value="V5TPXLIKE"/>
</dbReference>
<dbReference type="InterPro" id="IPR014044">
    <property type="entry name" value="CAP_dom"/>
</dbReference>
<accession>A0A0K8RA27</accession>